<proteinExistence type="predicted"/>
<protein>
    <submittedName>
        <fullName evidence="2">Uncharacterized protein</fullName>
    </submittedName>
</protein>
<dbReference type="AlphaFoldDB" id="A0A9N9T6D3"/>
<dbReference type="EMBL" id="OU898283">
    <property type="protein sequence ID" value="CAG9839649.1"/>
    <property type="molecule type" value="Genomic_DNA"/>
</dbReference>
<organism evidence="2 3">
    <name type="scientific">Diabrotica balteata</name>
    <name type="common">Banded cucumber beetle</name>
    <dbReference type="NCBI Taxonomy" id="107213"/>
    <lineage>
        <taxon>Eukaryota</taxon>
        <taxon>Metazoa</taxon>
        <taxon>Ecdysozoa</taxon>
        <taxon>Arthropoda</taxon>
        <taxon>Hexapoda</taxon>
        <taxon>Insecta</taxon>
        <taxon>Pterygota</taxon>
        <taxon>Neoptera</taxon>
        <taxon>Endopterygota</taxon>
        <taxon>Coleoptera</taxon>
        <taxon>Polyphaga</taxon>
        <taxon>Cucujiformia</taxon>
        <taxon>Chrysomeloidea</taxon>
        <taxon>Chrysomelidae</taxon>
        <taxon>Galerucinae</taxon>
        <taxon>Diabroticina</taxon>
        <taxon>Diabroticites</taxon>
        <taxon>Diabrotica</taxon>
    </lineage>
</organism>
<keyword evidence="3" id="KW-1185">Reference proteome</keyword>
<gene>
    <name evidence="2" type="ORF">DIABBA_LOCUS12395</name>
</gene>
<evidence type="ECO:0000313" key="2">
    <source>
        <dbReference type="EMBL" id="CAG9839649.1"/>
    </source>
</evidence>
<accession>A0A9N9T6D3</accession>
<reference evidence="2" key="1">
    <citation type="submission" date="2022-01" db="EMBL/GenBank/DDBJ databases">
        <authorList>
            <person name="King R."/>
        </authorList>
    </citation>
    <scope>NUCLEOTIDE SEQUENCE</scope>
</reference>
<dbReference type="Proteomes" id="UP001153709">
    <property type="component" value="Chromosome 8"/>
</dbReference>
<name>A0A9N9T6D3_DIABA</name>
<feature type="region of interest" description="Disordered" evidence="1">
    <location>
        <begin position="122"/>
        <end position="163"/>
    </location>
</feature>
<evidence type="ECO:0000313" key="3">
    <source>
        <dbReference type="Proteomes" id="UP001153709"/>
    </source>
</evidence>
<evidence type="ECO:0000256" key="1">
    <source>
        <dbReference type="SAM" id="MobiDB-lite"/>
    </source>
</evidence>
<sequence length="163" mass="18119">MQSSSRSRICRIRALAKKIKPKRFAPDQVRNSEISKRHLLEEENAALVTYDTVNYVISTDNDNNNNGTSLLRVDFSPELKDDLQISDFVNDNDDDSIKDSNYESDFTASIQIPDVEVVDTQAANLQTSGPEEPDTQLADTKAANTQPADTKIASPKKKEGKSE</sequence>